<dbReference type="Pfam" id="PF14907">
    <property type="entry name" value="NTP_transf_5"/>
    <property type="match status" value="1"/>
</dbReference>
<proteinExistence type="predicted"/>
<accession>A0A1M5V667</accession>
<organism evidence="1 2">
    <name type="scientific">Desulfofustis glycolicus DSM 9705</name>
    <dbReference type="NCBI Taxonomy" id="1121409"/>
    <lineage>
        <taxon>Bacteria</taxon>
        <taxon>Pseudomonadati</taxon>
        <taxon>Thermodesulfobacteriota</taxon>
        <taxon>Desulfobulbia</taxon>
        <taxon>Desulfobulbales</taxon>
        <taxon>Desulfocapsaceae</taxon>
        <taxon>Desulfofustis</taxon>
    </lineage>
</organism>
<dbReference type="STRING" id="1121409.SAMN02745124_01499"/>
<dbReference type="RefSeq" id="WP_084540523.1">
    <property type="nucleotide sequence ID" value="NZ_FQXS01000007.1"/>
</dbReference>
<keyword evidence="2" id="KW-1185">Reference proteome</keyword>
<gene>
    <name evidence="1" type="ORF">SAMN02745124_01499</name>
</gene>
<protein>
    <submittedName>
        <fullName evidence="1">Uncharacterized nucleotidyltransferase</fullName>
    </submittedName>
</protein>
<dbReference type="AlphaFoldDB" id="A0A1M5V667"/>
<dbReference type="SUPFAM" id="SSF81301">
    <property type="entry name" value="Nucleotidyltransferase"/>
    <property type="match status" value="1"/>
</dbReference>
<dbReference type="InterPro" id="IPR039498">
    <property type="entry name" value="NTP_transf_5"/>
</dbReference>
<dbReference type="EMBL" id="FQXS01000007">
    <property type="protein sequence ID" value="SHH70443.1"/>
    <property type="molecule type" value="Genomic_DNA"/>
</dbReference>
<dbReference type="Proteomes" id="UP000184139">
    <property type="component" value="Unassembled WGS sequence"/>
</dbReference>
<dbReference type="GO" id="GO:0016740">
    <property type="term" value="F:transferase activity"/>
    <property type="evidence" value="ECO:0007669"/>
    <property type="project" value="UniProtKB-KW"/>
</dbReference>
<keyword evidence="1" id="KW-0808">Transferase</keyword>
<sequence length="373" mass="43453">MIIRKILALCSRDHGHSAMYRQLRQAVADFTASGSSWDDLVSHAERQGLSPLVHKHLSALDVEVPRAAWRLLRALYLRNRHANNVRNEIASEILRSYQAENIEVLAVKGIALSNWIYSDPALRPMRDIDLLVAKEDLPAAQKILEELGFLADQEHPLPNDFYHLTPMQKELDGLPVSVEVHHNLLPFHATYPLWPLARSAGRFRTIEIDYQEARTLCLEDTLWYLCLHGFRAPLTYEPFRLIHVADMVSLVDSFSEDFDWQEIDRLDTTLIHVLSRFHFLTPWPDHLVEKLCLPIDHPSRSVGTPYRGWPQQSVKDIALMDLFRFVLDTIWPGQWWLHVYYGHLSGVSYLKARWFEHPRSIWRWLKTYVADAM</sequence>
<dbReference type="InterPro" id="IPR043519">
    <property type="entry name" value="NT_sf"/>
</dbReference>
<dbReference type="Gene3D" id="3.30.460.40">
    <property type="match status" value="1"/>
</dbReference>
<reference evidence="1 2" key="1">
    <citation type="submission" date="2016-11" db="EMBL/GenBank/DDBJ databases">
        <authorList>
            <person name="Jaros S."/>
            <person name="Januszkiewicz K."/>
            <person name="Wedrychowicz H."/>
        </authorList>
    </citation>
    <scope>NUCLEOTIDE SEQUENCE [LARGE SCALE GENOMIC DNA]</scope>
    <source>
        <strain evidence="1 2">DSM 9705</strain>
    </source>
</reference>
<evidence type="ECO:0000313" key="1">
    <source>
        <dbReference type="EMBL" id="SHH70443.1"/>
    </source>
</evidence>
<dbReference type="OrthoDB" id="5429982at2"/>
<name>A0A1M5V667_9BACT</name>
<evidence type="ECO:0000313" key="2">
    <source>
        <dbReference type="Proteomes" id="UP000184139"/>
    </source>
</evidence>